<evidence type="ECO:0000313" key="4">
    <source>
        <dbReference type="EMBL" id="AWV88594.1"/>
    </source>
</evidence>
<dbReference type="Gene3D" id="3.20.20.140">
    <property type="entry name" value="Metal-dependent hydrolases"/>
    <property type="match status" value="2"/>
</dbReference>
<dbReference type="InterPro" id="IPR032466">
    <property type="entry name" value="Metal_Hydrolase"/>
</dbReference>
<organism evidence="4 5">
    <name type="scientific">Bradymonas sediminis</name>
    <dbReference type="NCBI Taxonomy" id="1548548"/>
    <lineage>
        <taxon>Bacteria</taxon>
        <taxon>Deltaproteobacteria</taxon>
        <taxon>Bradymonadales</taxon>
        <taxon>Bradymonadaceae</taxon>
        <taxon>Bradymonas</taxon>
    </lineage>
</organism>
<dbReference type="PANTHER" id="PTHR43794:SF11">
    <property type="entry name" value="AMIDOHYDROLASE-RELATED DOMAIN-CONTAINING PROTEIN"/>
    <property type="match status" value="1"/>
</dbReference>
<dbReference type="Gene3D" id="2.30.40.10">
    <property type="entry name" value="Urease, subunit C, domain 1"/>
    <property type="match status" value="1"/>
</dbReference>
<evidence type="ECO:0000313" key="5">
    <source>
        <dbReference type="Proteomes" id="UP000249799"/>
    </source>
</evidence>
<dbReference type="KEGG" id="bsed:DN745_04285"/>
<dbReference type="RefSeq" id="WP_111332478.1">
    <property type="nucleotide sequence ID" value="NZ_CP030032.1"/>
</dbReference>
<accession>A0A2Z4FIN3</accession>
<dbReference type="SUPFAM" id="SSF51556">
    <property type="entry name" value="Metallo-dependent hydrolases"/>
    <property type="match status" value="1"/>
</dbReference>
<evidence type="ECO:0000256" key="1">
    <source>
        <dbReference type="ARBA" id="ARBA00022801"/>
    </source>
</evidence>
<dbReference type="InterPro" id="IPR011059">
    <property type="entry name" value="Metal-dep_hydrolase_composite"/>
</dbReference>
<dbReference type="Gene3D" id="4.10.1080.10">
    <property type="entry name" value="TSP type-3 repeat"/>
    <property type="match status" value="1"/>
</dbReference>
<dbReference type="SUPFAM" id="SSF51338">
    <property type="entry name" value="Composite domain of metallo-dependent hydrolases"/>
    <property type="match status" value="1"/>
</dbReference>
<dbReference type="InterPro" id="IPR028974">
    <property type="entry name" value="TSP_type-3_rpt"/>
</dbReference>
<feature type="signal peptide" evidence="3">
    <location>
        <begin position="1"/>
        <end position="24"/>
    </location>
</feature>
<dbReference type="GO" id="GO:0005509">
    <property type="term" value="F:calcium ion binding"/>
    <property type="evidence" value="ECO:0007669"/>
    <property type="project" value="InterPro"/>
</dbReference>
<evidence type="ECO:0000256" key="2">
    <source>
        <dbReference type="SAM" id="MobiDB-lite"/>
    </source>
</evidence>
<feature type="region of interest" description="Disordered" evidence="2">
    <location>
        <begin position="24"/>
        <end position="134"/>
    </location>
</feature>
<dbReference type="Proteomes" id="UP000249799">
    <property type="component" value="Chromosome"/>
</dbReference>
<dbReference type="SUPFAM" id="SSF103647">
    <property type="entry name" value="TSP type-3 repeat"/>
    <property type="match status" value="1"/>
</dbReference>
<dbReference type="InterPro" id="IPR006680">
    <property type="entry name" value="Amidohydro-rel"/>
</dbReference>
<dbReference type="AlphaFoldDB" id="A0A2Z4FIN3"/>
<gene>
    <name evidence="4" type="ORF">DN745_04285</name>
</gene>
<sequence>MQSNRPGRLLFILTAFLMSAAACGGDTASTQDAGRDTGSDAGDIAEELDGRDLDASDADQSDTEQPDADAQDTEEADADDADTDFDAGDSEELDVSDADSLDADTGDEDATNPDAGPSDAGDADGADTDTVDPGQENVIVCDNATAAPSPGESCRSVAGTNNFVLMQGDLLAGDKVYENGQILIDRSAVNATIACMGCDCADEADAAAATLIECGEAVISPGLINAHEHLAWSTNTPAAHGDERYDHRNDWRTGTRGHDNLQLGPSDGRTIGILNGELRHLLSGVTSVAGSAGAPGLVRNLDRAQNTEGIDVSVRYDTFPLGDAGGDLRSADCDYPSIKDPSVLTNDIFLAHVAEGIDAEARNEYRCLSSSANGGQDLMAANTALVHGVGLNAQDIAQFAQRGSKLVWSARSDIDLYGHTAEVTTYDRFGVNIAIGSNWVVTGSANMSRELQCVDYLNQNHYDHYFSDYDIWKMASENGAIALGVGDKLGKIAEGYIADIAVYNAGQNAGYRAVIDAEADDLLLVMRGGKALVGEPNLMQALTPADELSNCDSVTLCSDARLACLKSDIGTGSFSYHWADIAGLSSYGPFFCATPAGEPSCVPARTGEYSGMSSPLDADGDGIADADDNCPTVFNPIRPLDGQAQADSDGDGVGDACDPCPLSADDIC</sequence>
<proteinExistence type="predicted"/>
<dbReference type="Pfam" id="PF01979">
    <property type="entry name" value="Amidohydro_1"/>
    <property type="match status" value="1"/>
</dbReference>
<dbReference type="EMBL" id="CP030032">
    <property type="protein sequence ID" value="AWV88594.1"/>
    <property type="molecule type" value="Genomic_DNA"/>
</dbReference>
<feature type="chain" id="PRO_5043489896" evidence="3">
    <location>
        <begin position="25"/>
        <end position="668"/>
    </location>
</feature>
<dbReference type="GO" id="GO:0016810">
    <property type="term" value="F:hydrolase activity, acting on carbon-nitrogen (but not peptide) bonds"/>
    <property type="evidence" value="ECO:0007669"/>
    <property type="project" value="InterPro"/>
</dbReference>
<name>A0A2Z4FIN3_9DELT</name>
<keyword evidence="1" id="KW-0378">Hydrolase</keyword>
<dbReference type="InterPro" id="IPR050287">
    <property type="entry name" value="MTA/SAH_deaminase"/>
</dbReference>
<dbReference type="OrthoDB" id="9782972at2"/>
<feature type="compositionally biased region" description="Acidic residues" evidence="2">
    <location>
        <begin position="121"/>
        <end position="130"/>
    </location>
</feature>
<dbReference type="PROSITE" id="PS51257">
    <property type="entry name" value="PROKAR_LIPOPROTEIN"/>
    <property type="match status" value="1"/>
</dbReference>
<evidence type="ECO:0000256" key="3">
    <source>
        <dbReference type="SAM" id="SignalP"/>
    </source>
</evidence>
<protein>
    <submittedName>
        <fullName evidence="4">Uncharacterized protein</fullName>
    </submittedName>
</protein>
<reference evidence="4 5" key="1">
    <citation type="submission" date="2018-06" db="EMBL/GenBank/DDBJ databases">
        <title>Lujinxingia sediminis gen. nov. sp. nov., a new facultative anaerobic member of the class Deltaproteobacteria, and proposal of Lujinxingaceae fam. nov.</title>
        <authorList>
            <person name="Guo L.-Y."/>
            <person name="Li C.-M."/>
            <person name="Wang S."/>
            <person name="Du Z.-J."/>
        </authorList>
    </citation>
    <scope>NUCLEOTIDE SEQUENCE [LARGE SCALE GENOMIC DNA]</scope>
    <source>
        <strain evidence="4 5">FA350</strain>
    </source>
</reference>
<feature type="compositionally biased region" description="Acidic residues" evidence="2">
    <location>
        <begin position="55"/>
        <end position="111"/>
    </location>
</feature>
<keyword evidence="5" id="KW-1185">Reference proteome</keyword>
<keyword evidence="3" id="KW-0732">Signal</keyword>
<dbReference type="PANTHER" id="PTHR43794">
    <property type="entry name" value="AMINOHYDROLASE SSNA-RELATED"/>
    <property type="match status" value="1"/>
</dbReference>